<evidence type="ECO:0000256" key="17">
    <source>
        <dbReference type="RuleBase" id="RU000688"/>
    </source>
</evidence>
<comment type="subcellular location">
    <subcellularLocation>
        <location evidence="1">Cell membrane</location>
        <topology evidence="1">Multi-pass membrane protein</topology>
    </subcellularLocation>
</comment>
<evidence type="ECO:0000256" key="1">
    <source>
        <dbReference type="ARBA" id="ARBA00004651"/>
    </source>
</evidence>
<feature type="domain" description="G-protein coupled receptors family 1 profile" evidence="20">
    <location>
        <begin position="48"/>
        <end position="304"/>
    </location>
</feature>
<organism evidence="21 22">
    <name type="scientific">Oncorhynchus mykiss</name>
    <name type="common">Rainbow trout</name>
    <name type="synonym">Salmo gairdneri</name>
    <dbReference type="NCBI Taxonomy" id="8022"/>
    <lineage>
        <taxon>Eukaryota</taxon>
        <taxon>Metazoa</taxon>
        <taxon>Chordata</taxon>
        <taxon>Craniata</taxon>
        <taxon>Vertebrata</taxon>
        <taxon>Euteleostomi</taxon>
        <taxon>Actinopterygii</taxon>
        <taxon>Neopterygii</taxon>
        <taxon>Teleostei</taxon>
        <taxon>Protacanthopterygii</taxon>
        <taxon>Salmoniformes</taxon>
        <taxon>Salmonidae</taxon>
        <taxon>Salmoninae</taxon>
        <taxon>Oncorhynchus</taxon>
    </lineage>
</organism>
<dbReference type="InterPro" id="IPR050119">
    <property type="entry name" value="CCR1-9-like"/>
</dbReference>
<keyword evidence="13 17" id="KW-0807">Transducer</keyword>
<dbReference type="PROSITE" id="PS00237">
    <property type="entry name" value="G_PROTEIN_RECEP_F1_1"/>
    <property type="match status" value="2"/>
</dbReference>
<accession>A0A060WY47</accession>
<dbReference type="PRINTS" id="PR00425">
    <property type="entry name" value="BRADYKININR"/>
</dbReference>
<protein>
    <recommendedName>
        <fullName evidence="2">B2 bradykinin receptor</fullName>
    </recommendedName>
</protein>
<feature type="transmembrane region" description="Helical" evidence="19">
    <location>
        <begin position="70"/>
        <end position="89"/>
    </location>
</feature>
<evidence type="ECO:0000256" key="18">
    <source>
        <dbReference type="SAM" id="MobiDB-lite"/>
    </source>
</evidence>
<evidence type="ECO:0000256" key="9">
    <source>
        <dbReference type="ARBA" id="ARBA00023139"/>
    </source>
</evidence>
<feature type="transmembrane region" description="Helical" evidence="19">
    <location>
        <begin position="109"/>
        <end position="127"/>
    </location>
</feature>
<comment type="similarity">
    <text evidence="17">Belongs to the G-protein coupled receptor 1 family.</text>
</comment>
<evidence type="ECO:0000313" key="21">
    <source>
        <dbReference type="EMBL" id="CDQ71912.1"/>
    </source>
</evidence>
<feature type="transmembrane region" description="Helical" evidence="19">
    <location>
        <begin position="147"/>
        <end position="169"/>
    </location>
</feature>
<evidence type="ECO:0000256" key="10">
    <source>
        <dbReference type="ARBA" id="ARBA00023157"/>
    </source>
</evidence>
<feature type="transmembrane region" description="Helical" evidence="19">
    <location>
        <begin position="410"/>
        <end position="428"/>
    </location>
</feature>
<keyword evidence="4" id="KW-0597">Phosphoprotein</keyword>
<evidence type="ECO:0000256" key="15">
    <source>
        <dbReference type="ARBA" id="ARBA00025423"/>
    </source>
</evidence>
<evidence type="ECO:0000256" key="5">
    <source>
        <dbReference type="ARBA" id="ARBA00022692"/>
    </source>
</evidence>
<sequence>MDMITNSTDMTGRNSTNTSHCPFAEEWDWLHTMQPGYILAISVLGILGNVFVLLVFCLHKKACTVAEIYLSNLAAADLLLVSCLPFWAVNVANGFNWPFGSLLCRLVNVGIKMNAYCSIYFLVLVSVDRYVALVHTMSHGRMRRPSYAKLGCLLVWGFGLLLGTPTMLFRAVKWVPDFEVTACFLDYPSPKMELVFNVTLIVFGFAIPVSVISYCTCQIIQALKNQAMERFNTEHTERKATLLVLSVLLAFLLCWVPFHLVTALDVLLSAADISGCNLSNSLDICNQVFTYLAFFNSVLNPVLYVIVGKNFRKKVMESRHATMADIYLGDLAAADLLMVSCLLFWVVAVLQEFHWLFGEPMFQLVNIVIGRNYYCSVLFLTLVSVDRYLVLAQPLSSQGKGRRPAWASEIYLGVWMVSCLLSLPAQFFHSVHFFPSPGGGGVLRGVPPQCLQDALQPDCQHSGLPGSCTYCVLLQLPHYQGAPGQQDEQDEEHGGRLERRGRLPT</sequence>
<evidence type="ECO:0000256" key="4">
    <source>
        <dbReference type="ARBA" id="ARBA00022553"/>
    </source>
</evidence>
<dbReference type="PANTHER" id="PTHR10489">
    <property type="entry name" value="CELL ADHESION MOLECULE"/>
    <property type="match status" value="1"/>
</dbReference>
<proteinExistence type="inferred from homology"/>
<reference evidence="21" key="2">
    <citation type="submission" date="2014-03" db="EMBL/GenBank/DDBJ databases">
        <authorList>
            <person name="Genoscope - CEA"/>
        </authorList>
    </citation>
    <scope>NUCLEOTIDE SEQUENCE</scope>
</reference>
<dbReference type="GO" id="GO:0009897">
    <property type="term" value="C:external side of plasma membrane"/>
    <property type="evidence" value="ECO:0007669"/>
    <property type="project" value="TreeGrafter"/>
</dbReference>
<dbReference type="AlphaFoldDB" id="A0A060WY47"/>
<keyword evidence="11 17" id="KW-0675">Receptor</keyword>
<dbReference type="PRINTS" id="PR00237">
    <property type="entry name" value="GPCRRHODOPSN"/>
</dbReference>
<evidence type="ECO:0000256" key="13">
    <source>
        <dbReference type="ARBA" id="ARBA00023224"/>
    </source>
</evidence>
<feature type="domain" description="G-protein coupled receptors family 1 profile" evidence="20">
    <location>
        <begin position="299"/>
        <end position="424"/>
    </location>
</feature>
<dbReference type="PROSITE" id="PS50262">
    <property type="entry name" value="G_PROTEIN_RECEP_F1_2"/>
    <property type="match status" value="2"/>
</dbReference>
<feature type="transmembrane region" description="Helical" evidence="19">
    <location>
        <begin position="327"/>
        <end position="351"/>
    </location>
</feature>
<evidence type="ECO:0000313" key="22">
    <source>
        <dbReference type="Proteomes" id="UP000193380"/>
    </source>
</evidence>
<feature type="transmembrane region" description="Helical" evidence="19">
    <location>
        <begin position="194"/>
        <end position="220"/>
    </location>
</feature>
<dbReference type="Pfam" id="PF00001">
    <property type="entry name" value="7tm_1"/>
    <property type="match status" value="2"/>
</dbReference>
<evidence type="ECO:0000256" key="16">
    <source>
        <dbReference type="ARBA" id="ARBA00025954"/>
    </source>
</evidence>
<keyword evidence="7 17" id="KW-0297">G-protein coupled receptor</keyword>
<feature type="region of interest" description="Disordered" evidence="18">
    <location>
        <begin position="482"/>
        <end position="505"/>
    </location>
</feature>
<keyword evidence="14" id="KW-0449">Lipoprotein</keyword>
<dbReference type="GO" id="GO:0019957">
    <property type="term" value="F:C-C chemokine binding"/>
    <property type="evidence" value="ECO:0007669"/>
    <property type="project" value="TreeGrafter"/>
</dbReference>
<dbReference type="PANTHER" id="PTHR10489:SF957">
    <property type="entry name" value="B2 BRADYKININ RECEPTOR"/>
    <property type="match status" value="1"/>
</dbReference>
<dbReference type="GO" id="GO:0016493">
    <property type="term" value="F:C-C chemokine receptor activity"/>
    <property type="evidence" value="ECO:0007669"/>
    <property type="project" value="TreeGrafter"/>
</dbReference>
<dbReference type="STRING" id="8022.A0A060WY47"/>
<dbReference type="Proteomes" id="UP000193380">
    <property type="component" value="Unassembled WGS sequence"/>
</dbReference>
<gene>
    <name evidence="21" type="ORF">GSONMT00011934001</name>
</gene>
<dbReference type="InterPro" id="IPR000496">
    <property type="entry name" value="Brdyknn_rcpt"/>
</dbReference>
<comment type="function">
    <text evidence="15">Receptor for bradykinin. It is associated with G proteins that activate a phosphatidylinositol-calcium second messenger system.</text>
</comment>
<evidence type="ECO:0000256" key="6">
    <source>
        <dbReference type="ARBA" id="ARBA00022989"/>
    </source>
</evidence>
<keyword evidence="10" id="KW-1015">Disulfide bond</keyword>
<dbReference type="GO" id="GO:0006939">
    <property type="term" value="P:smooth muscle contraction"/>
    <property type="evidence" value="ECO:0007669"/>
    <property type="project" value="InterPro"/>
</dbReference>
<dbReference type="GO" id="GO:0019722">
    <property type="term" value="P:calcium-mediated signaling"/>
    <property type="evidence" value="ECO:0007669"/>
    <property type="project" value="TreeGrafter"/>
</dbReference>
<reference evidence="21" key="1">
    <citation type="journal article" date="2014" name="Nat. Commun.">
        <title>The rainbow trout genome provides novel insights into evolution after whole-genome duplication in vertebrates.</title>
        <authorList>
            <person name="Berthelot C."/>
            <person name="Brunet F."/>
            <person name="Chalopin D."/>
            <person name="Juanchich A."/>
            <person name="Bernard M."/>
            <person name="Noel B."/>
            <person name="Bento P."/>
            <person name="Da Silva C."/>
            <person name="Labadie K."/>
            <person name="Alberti A."/>
            <person name="Aury J.M."/>
            <person name="Louis A."/>
            <person name="Dehais P."/>
            <person name="Bardou P."/>
            <person name="Montfort J."/>
            <person name="Klopp C."/>
            <person name="Cabau C."/>
            <person name="Gaspin C."/>
            <person name="Thorgaard G.H."/>
            <person name="Boussaha M."/>
            <person name="Quillet E."/>
            <person name="Guyomard R."/>
            <person name="Galiana D."/>
            <person name="Bobe J."/>
            <person name="Volff J.N."/>
            <person name="Genet C."/>
            <person name="Wincker P."/>
            <person name="Jaillon O."/>
            <person name="Roest Crollius H."/>
            <person name="Guiguen Y."/>
        </authorList>
    </citation>
    <scope>NUCLEOTIDE SEQUENCE [LARGE SCALE GENOMIC DNA]</scope>
</reference>
<evidence type="ECO:0000256" key="8">
    <source>
        <dbReference type="ARBA" id="ARBA00023136"/>
    </source>
</evidence>
<feature type="compositionally biased region" description="Basic and acidic residues" evidence="18">
    <location>
        <begin position="492"/>
        <end position="505"/>
    </location>
</feature>
<dbReference type="EMBL" id="FR904798">
    <property type="protein sequence ID" value="CDQ71912.1"/>
    <property type="molecule type" value="Genomic_DNA"/>
</dbReference>
<dbReference type="GO" id="GO:0042310">
    <property type="term" value="P:vasoconstriction"/>
    <property type="evidence" value="ECO:0007669"/>
    <property type="project" value="InterPro"/>
</dbReference>
<keyword evidence="9" id="KW-0564">Palmitate</keyword>
<keyword evidence="6 19" id="KW-1133">Transmembrane helix</keyword>
<keyword evidence="3" id="KW-1003">Cell membrane</keyword>
<keyword evidence="8 19" id="KW-0472">Membrane</keyword>
<dbReference type="PRINTS" id="PR00994">
    <property type="entry name" value="BRADYKINNB2R"/>
</dbReference>
<evidence type="ECO:0000256" key="11">
    <source>
        <dbReference type="ARBA" id="ARBA00023170"/>
    </source>
</evidence>
<dbReference type="GO" id="GO:0007204">
    <property type="term" value="P:positive regulation of cytosolic calcium ion concentration"/>
    <property type="evidence" value="ECO:0007669"/>
    <property type="project" value="TreeGrafter"/>
</dbReference>
<feature type="transmembrane region" description="Helical" evidence="19">
    <location>
        <begin position="37"/>
        <end position="58"/>
    </location>
</feature>
<evidence type="ECO:0000256" key="3">
    <source>
        <dbReference type="ARBA" id="ARBA00022475"/>
    </source>
</evidence>
<evidence type="ECO:0000256" key="7">
    <source>
        <dbReference type="ARBA" id="ARBA00023040"/>
    </source>
</evidence>
<dbReference type="GO" id="GO:0006955">
    <property type="term" value="P:immune response"/>
    <property type="evidence" value="ECO:0007669"/>
    <property type="project" value="TreeGrafter"/>
</dbReference>
<name>A0A060WY47_ONCMY</name>
<comment type="subunit">
    <text evidence="16">Forms a complex with PECAM1 and GNAQ. Interacts with PECAM1.</text>
</comment>
<dbReference type="Gene3D" id="1.20.1070.10">
    <property type="entry name" value="Rhodopsin 7-helix transmembrane proteins"/>
    <property type="match status" value="2"/>
</dbReference>
<keyword evidence="5 17" id="KW-0812">Transmembrane</keyword>
<dbReference type="InterPro" id="IPR001504">
    <property type="entry name" value="Brdyknn_2_rcpt"/>
</dbReference>
<evidence type="ECO:0000256" key="12">
    <source>
        <dbReference type="ARBA" id="ARBA00023180"/>
    </source>
</evidence>
<feature type="transmembrane region" description="Helical" evidence="19">
    <location>
        <begin position="240"/>
        <end position="258"/>
    </location>
</feature>
<evidence type="ECO:0000256" key="19">
    <source>
        <dbReference type="SAM" id="Phobius"/>
    </source>
</evidence>
<keyword evidence="12" id="KW-0325">Glycoprotein</keyword>
<feature type="transmembrane region" description="Helical" evidence="19">
    <location>
        <begin position="371"/>
        <end position="390"/>
    </location>
</feature>
<evidence type="ECO:0000256" key="2">
    <source>
        <dbReference type="ARBA" id="ARBA00013512"/>
    </source>
</evidence>
<dbReference type="GO" id="GO:0004947">
    <property type="term" value="F:bradykinin receptor activity"/>
    <property type="evidence" value="ECO:0007669"/>
    <property type="project" value="InterPro"/>
</dbReference>
<dbReference type="GO" id="GO:0060326">
    <property type="term" value="P:cell chemotaxis"/>
    <property type="evidence" value="ECO:0007669"/>
    <property type="project" value="TreeGrafter"/>
</dbReference>
<dbReference type="PaxDb" id="8022-A0A060WY47"/>
<dbReference type="InterPro" id="IPR000276">
    <property type="entry name" value="GPCR_Rhodpsn"/>
</dbReference>
<dbReference type="InterPro" id="IPR017452">
    <property type="entry name" value="GPCR_Rhodpsn_7TM"/>
</dbReference>
<evidence type="ECO:0000259" key="20">
    <source>
        <dbReference type="PROSITE" id="PS50262"/>
    </source>
</evidence>
<evidence type="ECO:0000256" key="14">
    <source>
        <dbReference type="ARBA" id="ARBA00023288"/>
    </source>
</evidence>
<feature type="transmembrane region" description="Helical" evidence="19">
    <location>
        <begin position="288"/>
        <end position="307"/>
    </location>
</feature>
<dbReference type="FunFam" id="1.20.1070.10:FF:000201">
    <property type="entry name" value="Bradykinin receptor B2"/>
    <property type="match status" value="1"/>
</dbReference>
<dbReference type="SUPFAM" id="SSF81321">
    <property type="entry name" value="Family A G protein-coupled receptor-like"/>
    <property type="match status" value="2"/>
</dbReference>